<organism evidence="2">
    <name type="scientific">uncultured Thiotrichaceae bacterium</name>
    <dbReference type="NCBI Taxonomy" id="298394"/>
    <lineage>
        <taxon>Bacteria</taxon>
        <taxon>Pseudomonadati</taxon>
        <taxon>Pseudomonadota</taxon>
        <taxon>Gammaproteobacteria</taxon>
        <taxon>Thiotrichales</taxon>
        <taxon>Thiotrichaceae</taxon>
        <taxon>environmental samples</taxon>
    </lineage>
</organism>
<proteinExistence type="predicted"/>
<feature type="transmembrane region" description="Helical" evidence="1">
    <location>
        <begin position="23"/>
        <end position="50"/>
    </location>
</feature>
<evidence type="ECO:0000256" key="1">
    <source>
        <dbReference type="SAM" id="Phobius"/>
    </source>
</evidence>
<feature type="transmembrane region" description="Helical" evidence="1">
    <location>
        <begin position="162"/>
        <end position="181"/>
    </location>
</feature>
<feature type="transmembrane region" description="Helical" evidence="1">
    <location>
        <begin position="396"/>
        <end position="414"/>
    </location>
</feature>
<gene>
    <name evidence="2" type="ORF">HELGO_WM26212</name>
</gene>
<sequence length="456" mass="51472">MAGIGFELKKMLRDESWMGLTKAYAYAGIIGSGPWVLSILGILLIGILYFSNQSADPELRKFIISVTYLMSTSLIFSGALQLVFTRFISDQIYSGHKEKILPNLLGALTVCSISAGLTGLTLAILLIKNDRTYALLMIASFILLCNMWILIIFVSGMKKYKTVLLSFFITYSFLIVASYFLKSWGANGLLIAFLISHSILMAILFYEIVKEFNSKSPLCFDFLKLKNIFPSLIFTGLFYNLGLWVDKWIFWFTPETSEAAGTFLRTSVIYDLPVFIAHLSIIPGMASFLLRVETDFVSHYQHYYTAVNKGGTLGEIRQQRANMSGSILKALWEIIKVQGVTLLLFILLVPQILKWLDISSLYSPLYIVLLFSTALLSLYLSILNIMFYFNLLRSALIMTAGLLVLNFILTTITIHMGPVFYGYGFLLSILIMTVFGLFALSAKTDRLEYLTFMMQH</sequence>
<keyword evidence="1" id="KW-1133">Transmembrane helix</keyword>
<feature type="transmembrane region" description="Helical" evidence="1">
    <location>
        <begin position="227"/>
        <end position="245"/>
    </location>
</feature>
<protein>
    <submittedName>
        <fullName evidence="2">Extracellular Matrix protein PelG</fullName>
    </submittedName>
</protein>
<dbReference type="AlphaFoldDB" id="A0A6S6UMG7"/>
<name>A0A6S6UMG7_9GAMM</name>
<feature type="transmembrane region" description="Helical" evidence="1">
    <location>
        <begin position="187"/>
        <end position="206"/>
    </location>
</feature>
<keyword evidence="1" id="KW-0472">Membrane</keyword>
<dbReference type="Pfam" id="PF16933">
    <property type="entry name" value="PelG"/>
    <property type="match status" value="1"/>
</dbReference>
<feature type="transmembrane region" description="Helical" evidence="1">
    <location>
        <begin position="420"/>
        <end position="440"/>
    </location>
</feature>
<reference evidence="2" key="1">
    <citation type="submission" date="2020-01" db="EMBL/GenBank/DDBJ databases">
        <authorList>
            <person name="Meier V. D."/>
            <person name="Meier V D."/>
        </authorList>
    </citation>
    <scope>NUCLEOTIDE SEQUENCE</scope>
    <source>
        <strain evidence="2">HLG_WM_MAG_09</strain>
    </source>
</reference>
<feature type="transmembrane region" description="Helical" evidence="1">
    <location>
        <begin position="330"/>
        <end position="353"/>
    </location>
</feature>
<dbReference type="InterPro" id="IPR031617">
    <property type="entry name" value="PelG"/>
</dbReference>
<feature type="transmembrane region" description="Helical" evidence="1">
    <location>
        <begin position="133"/>
        <end position="155"/>
    </location>
</feature>
<keyword evidence="1" id="KW-0812">Transmembrane</keyword>
<feature type="transmembrane region" description="Helical" evidence="1">
    <location>
        <begin position="62"/>
        <end position="84"/>
    </location>
</feature>
<evidence type="ECO:0000313" key="2">
    <source>
        <dbReference type="EMBL" id="CAA6830630.1"/>
    </source>
</evidence>
<dbReference type="EMBL" id="CACVAT010000607">
    <property type="protein sequence ID" value="CAA6830630.1"/>
    <property type="molecule type" value="Genomic_DNA"/>
</dbReference>
<accession>A0A6S6UMG7</accession>
<feature type="transmembrane region" description="Helical" evidence="1">
    <location>
        <begin position="365"/>
        <end position="389"/>
    </location>
</feature>
<feature type="transmembrane region" description="Helical" evidence="1">
    <location>
        <begin position="104"/>
        <end position="127"/>
    </location>
</feature>